<keyword evidence="2" id="KW-1185">Reference proteome</keyword>
<name>A0A151CJ32_9BACT</name>
<evidence type="ECO:0000313" key="2">
    <source>
        <dbReference type="Proteomes" id="UP000075359"/>
    </source>
</evidence>
<proteinExistence type="predicted"/>
<dbReference type="EMBL" id="LNKT01000001">
    <property type="protein sequence ID" value="KYJ87536.1"/>
    <property type="molecule type" value="Genomic_DNA"/>
</dbReference>
<sequence length="128" mass="14841">MSIRQPRLFAYNSRTSEMLVGASVSEAEEVKRKVRILQREKKMIEDWRLDIFCRSPQTITDIIIARNNMNSAAASYGRYCIRIAVTPEKLRSYTLTVAYLQNQQKAEEVSDTVRKYLKLRYGISLTGE</sequence>
<accession>A0A151CJ32</accession>
<dbReference type="STRING" id="1630136.AS592_10540"/>
<organism evidence="1 2">
    <name type="scientific">Sulfurovum riftiae</name>
    <dbReference type="NCBI Taxonomy" id="1630136"/>
    <lineage>
        <taxon>Bacteria</taxon>
        <taxon>Pseudomonadati</taxon>
        <taxon>Campylobacterota</taxon>
        <taxon>Epsilonproteobacteria</taxon>
        <taxon>Campylobacterales</taxon>
        <taxon>Sulfurovaceae</taxon>
        <taxon>Sulfurovum</taxon>
    </lineage>
</organism>
<dbReference type="Proteomes" id="UP000075359">
    <property type="component" value="Unassembled WGS sequence"/>
</dbReference>
<dbReference type="RefSeq" id="WP_067328451.1">
    <property type="nucleotide sequence ID" value="NZ_LNKT01000001.1"/>
</dbReference>
<dbReference type="AlphaFoldDB" id="A0A151CJ32"/>
<gene>
    <name evidence="1" type="ORF">AS592_10540</name>
</gene>
<comment type="caution">
    <text evidence="1">The sequence shown here is derived from an EMBL/GenBank/DDBJ whole genome shotgun (WGS) entry which is preliminary data.</text>
</comment>
<reference evidence="1 2" key="1">
    <citation type="submission" date="2015-11" db="EMBL/GenBank/DDBJ databases">
        <title>Draft genome of Sulfurovum riftiae 1812E, a member of the Epsilonproteobacteria isolated from the tube of the deep-sea hydrothermal vent tubewom Riftia pachyptila.</title>
        <authorList>
            <person name="Vetriani C."/>
            <person name="Giovannelli D."/>
        </authorList>
    </citation>
    <scope>NUCLEOTIDE SEQUENCE [LARGE SCALE GENOMIC DNA]</scope>
    <source>
        <strain evidence="1 2">1812E</strain>
    </source>
</reference>
<protein>
    <submittedName>
        <fullName evidence="1">Uncharacterized protein</fullName>
    </submittedName>
</protein>
<evidence type="ECO:0000313" key="1">
    <source>
        <dbReference type="EMBL" id="KYJ87536.1"/>
    </source>
</evidence>